<feature type="compositionally biased region" description="Low complexity" evidence="1">
    <location>
        <begin position="282"/>
        <end position="294"/>
    </location>
</feature>
<gene>
    <name evidence="2" type="ORF">MSAN_01871700</name>
</gene>
<dbReference type="AlphaFoldDB" id="A0A8H7CSB0"/>
<feature type="region of interest" description="Disordered" evidence="1">
    <location>
        <begin position="163"/>
        <end position="201"/>
    </location>
</feature>
<feature type="compositionally biased region" description="Low complexity" evidence="1">
    <location>
        <begin position="316"/>
        <end position="326"/>
    </location>
</feature>
<dbReference type="Proteomes" id="UP000623467">
    <property type="component" value="Unassembled WGS sequence"/>
</dbReference>
<feature type="region of interest" description="Disordered" evidence="1">
    <location>
        <begin position="282"/>
        <end position="341"/>
    </location>
</feature>
<protein>
    <submittedName>
        <fullName evidence="2">Uncharacterized protein</fullName>
    </submittedName>
</protein>
<sequence>MDIDEIPGLGGSSSRNNSSSSFYGSAPDSQMPSYTEQVVISPAESSFSAAQSLPLPQNNAPPPSSADSGSTASATSTTFALEQNSTTDTEQLPHHHRGLQRRGIKTPDRGGLSGSRNGHNHHHHHHNEAAGAGGALPHPLKRKMASFASVSGHRKLVIDLSDSEGEGEEDFSMHEADWDSGSGSGGGCGAGRSTPPVSATPATLMEKEQQIRKMRELIAQREMSRKQKAMSRSATTASNESSQREEAAASVSVANGSITQQQNGFHLDGTTPIAVSDKCAALASSANGSTSSPAPATPPHIDPDPGLDEHTGPVASTSGTNSNGTTQEGMSYQPSFRPCTF</sequence>
<feature type="compositionally biased region" description="Polar residues" evidence="1">
    <location>
        <begin position="230"/>
        <end position="241"/>
    </location>
</feature>
<accession>A0A8H7CSB0</accession>
<comment type="caution">
    <text evidence="2">The sequence shown here is derived from an EMBL/GenBank/DDBJ whole genome shotgun (WGS) entry which is preliminary data.</text>
</comment>
<feature type="compositionally biased region" description="Basic residues" evidence="1">
    <location>
        <begin position="94"/>
        <end position="104"/>
    </location>
</feature>
<evidence type="ECO:0000256" key="1">
    <source>
        <dbReference type="SAM" id="MobiDB-lite"/>
    </source>
</evidence>
<feature type="region of interest" description="Disordered" evidence="1">
    <location>
        <begin position="221"/>
        <end position="251"/>
    </location>
</feature>
<feature type="compositionally biased region" description="Polar residues" evidence="1">
    <location>
        <begin position="27"/>
        <end position="58"/>
    </location>
</feature>
<feature type="region of interest" description="Disordered" evidence="1">
    <location>
        <begin position="1"/>
        <end position="138"/>
    </location>
</feature>
<evidence type="ECO:0000313" key="2">
    <source>
        <dbReference type="EMBL" id="KAF7346437.1"/>
    </source>
</evidence>
<evidence type="ECO:0000313" key="3">
    <source>
        <dbReference type="Proteomes" id="UP000623467"/>
    </source>
</evidence>
<dbReference type="EMBL" id="JACAZH010000019">
    <property type="protein sequence ID" value="KAF7346437.1"/>
    <property type="molecule type" value="Genomic_DNA"/>
</dbReference>
<name>A0A8H7CSB0_9AGAR</name>
<feature type="compositionally biased region" description="Low complexity" evidence="1">
    <location>
        <begin position="12"/>
        <end position="25"/>
    </location>
</feature>
<keyword evidence="3" id="KW-1185">Reference proteome</keyword>
<feature type="compositionally biased region" description="Low complexity" evidence="1">
    <location>
        <begin position="65"/>
        <end position="78"/>
    </location>
</feature>
<proteinExistence type="predicted"/>
<feature type="compositionally biased region" description="Basic and acidic residues" evidence="1">
    <location>
        <begin position="301"/>
        <end position="311"/>
    </location>
</feature>
<reference evidence="2" key="1">
    <citation type="submission" date="2020-05" db="EMBL/GenBank/DDBJ databases">
        <title>Mycena genomes resolve the evolution of fungal bioluminescence.</title>
        <authorList>
            <person name="Tsai I.J."/>
        </authorList>
    </citation>
    <scope>NUCLEOTIDE SEQUENCE</scope>
    <source>
        <strain evidence="2">160909Yilan</strain>
    </source>
</reference>
<organism evidence="2 3">
    <name type="scientific">Mycena sanguinolenta</name>
    <dbReference type="NCBI Taxonomy" id="230812"/>
    <lineage>
        <taxon>Eukaryota</taxon>
        <taxon>Fungi</taxon>
        <taxon>Dikarya</taxon>
        <taxon>Basidiomycota</taxon>
        <taxon>Agaricomycotina</taxon>
        <taxon>Agaricomycetes</taxon>
        <taxon>Agaricomycetidae</taxon>
        <taxon>Agaricales</taxon>
        <taxon>Marasmiineae</taxon>
        <taxon>Mycenaceae</taxon>
        <taxon>Mycena</taxon>
    </lineage>
</organism>
<feature type="compositionally biased region" description="Polar residues" evidence="1">
    <location>
        <begin position="79"/>
        <end position="90"/>
    </location>
</feature>